<evidence type="ECO:0000313" key="2">
    <source>
        <dbReference type="Proteomes" id="UP001220010"/>
    </source>
</evidence>
<evidence type="ECO:0000313" key="1">
    <source>
        <dbReference type="EMBL" id="MDF0591575.1"/>
    </source>
</evidence>
<proteinExistence type="predicted"/>
<protein>
    <submittedName>
        <fullName evidence="1">Uncharacterized protein</fullName>
    </submittedName>
</protein>
<dbReference type="RefSeq" id="WP_316967303.1">
    <property type="nucleotide sequence ID" value="NZ_JARFPK010000048.1"/>
</dbReference>
<organism evidence="1 2">
    <name type="scientific">Candidatus Methanocrinis natronophilus</name>
    <dbReference type="NCBI Taxonomy" id="3033396"/>
    <lineage>
        <taxon>Archaea</taxon>
        <taxon>Methanobacteriati</taxon>
        <taxon>Methanobacteriota</taxon>
        <taxon>Stenosarchaea group</taxon>
        <taxon>Methanomicrobia</taxon>
        <taxon>Methanotrichales</taxon>
        <taxon>Methanotrichaceae</taxon>
        <taxon>Methanocrinis</taxon>
    </lineage>
</organism>
<name>A0ABT5XA31_9EURY</name>
<reference evidence="1 2" key="1">
    <citation type="submission" date="2023-03" db="EMBL/GenBank/DDBJ databases">
        <title>WGS of Methanotrichaceae archaeon Mx.</title>
        <authorList>
            <person name="Sorokin D.Y."/>
            <person name="Merkel A.Y."/>
        </authorList>
    </citation>
    <scope>NUCLEOTIDE SEQUENCE [LARGE SCALE GENOMIC DNA]</scope>
    <source>
        <strain evidence="1 2">Mx</strain>
    </source>
</reference>
<dbReference type="Proteomes" id="UP001220010">
    <property type="component" value="Unassembled WGS sequence"/>
</dbReference>
<sequence length="49" mass="5076">MKAGWWGEGLDGAGRISSLSLWRPEDGFEVTAASFPAAKEGGGGYSPAF</sequence>
<keyword evidence="2" id="KW-1185">Reference proteome</keyword>
<comment type="caution">
    <text evidence="1">The sequence shown here is derived from an EMBL/GenBank/DDBJ whole genome shotgun (WGS) entry which is preliminary data.</text>
</comment>
<accession>A0ABT5XA31</accession>
<dbReference type="EMBL" id="JARFPK010000048">
    <property type="protein sequence ID" value="MDF0591575.1"/>
    <property type="molecule type" value="Genomic_DNA"/>
</dbReference>
<gene>
    <name evidence="1" type="ORF">P0O15_10435</name>
</gene>